<feature type="region of interest" description="Disordered" evidence="1">
    <location>
        <begin position="109"/>
        <end position="131"/>
    </location>
</feature>
<evidence type="ECO:0000313" key="4">
    <source>
        <dbReference type="Proteomes" id="UP000007110"/>
    </source>
</evidence>
<evidence type="ECO:0000256" key="1">
    <source>
        <dbReference type="SAM" id="MobiDB-lite"/>
    </source>
</evidence>
<organism evidence="3 4">
    <name type="scientific">Strongylocentrotus purpuratus</name>
    <name type="common">Purple sea urchin</name>
    <dbReference type="NCBI Taxonomy" id="7668"/>
    <lineage>
        <taxon>Eukaryota</taxon>
        <taxon>Metazoa</taxon>
        <taxon>Echinodermata</taxon>
        <taxon>Eleutherozoa</taxon>
        <taxon>Echinozoa</taxon>
        <taxon>Echinoidea</taxon>
        <taxon>Euechinoidea</taxon>
        <taxon>Echinacea</taxon>
        <taxon>Camarodonta</taxon>
        <taxon>Echinidea</taxon>
        <taxon>Strongylocentrotidae</taxon>
        <taxon>Strongylocentrotus</taxon>
    </lineage>
</organism>
<dbReference type="GO" id="GO:0015074">
    <property type="term" value="P:DNA integration"/>
    <property type="evidence" value="ECO:0007669"/>
    <property type="project" value="InterPro"/>
</dbReference>
<dbReference type="CDD" id="cd01644">
    <property type="entry name" value="RT_pepA17"/>
    <property type="match status" value="1"/>
</dbReference>
<dbReference type="OMA" id="ERNACIT"/>
<dbReference type="RefSeq" id="XP_030835101.1">
    <property type="nucleotide sequence ID" value="XM_030979241.1"/>
</dbReference>
<dbReference type="Gene3D" id="3.30.420.10">
    <property type="entry name" value="Ribonuclease H-like superfamily/Ribonuclease H"/>
    <property type="match status" value="1"/>
</dbReference>
<dbReference type="InterPro" id="IPR043502">
    <property type="entry name" value="DNA/RNA_pol_sf"/>
</dbReference>
<dbReference type="Pfam" id="PF18701">
    <property type="entry name" value="DUF5641"/>
    <property type="match status" value="1"/>
</dbReference>
<dbReference type="InterPro" id="IPR012337">
    <property type="entry name" value="RNaseH-like_sf"/>
</dbReference>
<dbReference type="InterPro" id="IPR001584">
    <property type="entry name" value="Integrase_cat-core"/>
</dbReference>
<reference evidence="4" key="1">
    <citation type="submission" date="2015-02" db="EMBL/GenBank/DDBJ databases">
        <title>Genome sequencing for Strongylocentrotus purpuratus.</title>
        <authorList>
            <person name="Murali S."/>
            <person name="Liu Y."/>
            <person name="Vee V."/>
            <person name="English A."/>
            <person name="Wang M."/>
            <person name="Skinner E."/>
            <person name="Han Y."/>
            <person name="Muzny D.M."/>
            <person name="Worley K.C."/>
            <person name="Gibbs R.A."/>
        </authorList>
    </citation>
    <scope>NUCLEOTIDE SEQUENCE</scope>
</reference>
<evidence type="ECO:0000259" key="2">
    <source>
        <dbReference type="PROSITE" id="PS50994"/>
    </source>
</evidence>
<protein>
    <recommendedName>
        <fullName evidence="2">Integrase catalytic domain-containing protein</fullName>
    </recommendedName>
</protein>
<dbReference type="PANTHER" id="PTHR47331:SF5">
    <property type="entry name" value="RIBONUCLEASE H"/>
    <property type="match status" value="1"/>
</dbReference>
<dbReference type="Gene3D" id="3.30.70.270">
    <property type="match status" value="1"/>
</dbReference>
<feature type="region of interest" description="Disordered" evidence="1">
    <location>
        <begin position="1335"/>
        <end position="1357"/>
    </location>
</feature>
<dbReference type="InterPro" id="IPR005312">
    <property type="entry name" value="DUF1759"/>
</dbReference>
<dbReference type="Gene3D" id="3.10.10.10">
    <property type="entry name" value="HIV Type 1 Reverse Transcriptase, subunit A, domain 1"/>
    <property type="match status" value="1"/>
</dbReference>
<dbReference type="InterPro" id="IPR043128">
    <property type="entry name" value="Rev_trsase/Diguanyl_cyclase"/>
</dbReference>
<dbReference type="Pfam" id="PF05380">
    <property type="entry name" value="Peptidase_A17"/>
    <property type="match status" value="1"/>
</dbReference>
<dbReference type="Proteomes" id="UP000007110">
    <property type="component" value="Unassembled WGS sequence"/>
</dbReference>
<dbReference type="KEGG" id="spu:100890507"/>
<dbReference type="InterPro" id="IPR036397">
    <property type="entry name" value="RNaseH_sf"/>
</dbReference>
<proteinExistence type="predicted"/>
<feature type="domain" description="Integrase catalytic" evidence="2">
    <location>
        <begin position="1520"/>
        <end position="1713"/>
    </location>
</feature>
<evidence type="ECO:0000313" key="3">
    <source>
        <dbReference type="EnsemblMetazoa" id="XP_030835101"/>
    </source>
</evidence>
<dbReference type="InterPro" id="IPR040676">
    <property type="entry name" value="DUF5641"/>
</dbReference>
<keyword evidence="4" id="KW-1185">Reference proteome</keyword>
<dbReference type="OrthoDB" id="5987960at2759"/>
<dbReference type="SUPFAM" id="SSF53098">
    <property type="entry name" value="Ribonuclease H-like"/>
    <property type="match status" value="1"/>
</dbReference>
<dbReference type="GO" id="GO:0003676">
    <property type="term" value="F:nucleic acid binding"/>
    <property type="evidence" value="ECO:0007669"/>
    <property type="project" value="InterPro"/>
</dbReference>
<dbReference type="EnsemblMetazoa" id="XM_030979241">
    <property type="protein sequence ID" value="XP_030835101"/>
    <property type="gene ID" value="LOC100890507"/>
</dbReference>
<sequence>MATATSLPDKLEEGSVKSKRSVQSERVLQAFHAELQMMDQEDELKRIEFARKQEEANSKLRKLKLTKQFNERMAELEGSRDDIEYSETHSVKLDLPEEKMEDSIQRYLQSQDSVAQQSPQQSRSDVTPVYESNGLQRVAESLAEVARSMAIQSASSQQVAVTSQLPHIDLPVFSGDPLQYPLWKNAFVSLVDRNPVDHPTKLHYLNNSVAGAPKRLVQHYLLLGTEDAYHKACGALAERYGSQSVVSAAFTKKLNSWPRISNQDSTGLRDFADFLNQVEAAKVTISTLNILDFPQENVKMLEKLPAYLARKWRDEVDRWQRRGLGSYPTFSRFAEFVNDAARKASIPELECLKNQESRPRQFPAGNKGFAGKSLSTRAFNGGQQGKFSSCPFCNEKHHLDECKEFAKKPHPLRKHFFFQKKLCMGCGSDDSHQVKDCPQRKTCKECQGRHLTCLHRPQNREYEGSSKCTNVCSLPDQDGKEHCMIVPVWVRHASNPGNEILQYAILDDQSNVGFVSKALCEKMRVDGTDTNLQLTTMHESTRIKTSRICGLEVLDFKKEHVVTLPACYQRDDVPARRSQIPKGEVMKRWAHLSPIADDLMPYNPAIEVGLLIGNDCPRAIRPRDIICGGEDEPYAQRSILGWGVVGTVCKSANQEIFCKKTYVQDDYPHFAYANRAKEVFSPERVLNVLEKDFIEMNQKGKPYSIDEMKFMSMLEKGVRKREDGHYEMPLPLKSKEMSLPYNKPLAIKRWNQLTARFRKNQKFQEDYTEFMKGVIADHAERVPTDRLNAQDRVNYIPHTGVYHPRKPDKIRVVFDCSAAYQGVSLNDHLLQGPNSMNSLLGVLCRFRKEEVACAVDVKSMFHQFFVSPEDRDLLRFLWWEDGNPEKQVVEYRMTVHLFGAASSPGAATFGLRKAAEDGEDEFGADAAEFIRKDFYVDDGLTSVPSTQIAVKLLKDSQGICAKAGLKLHKVISNDIDVLKSFPKEDRSKEVQQLDLDKDSLSLERVLGVVWRIQNDVFNFIVEIKERPFTRRGVLSTVSSFYDPCGFISPVMLPGKRILQEMCRSNADWDTPMPEALRARWENWLEDVRNLEGLQIPRCLKPNGFGKIKQVELHHFSDASEDGYGQCTYVRFINEDDNVHCALVIGKSRVTPLRQITIPRLELAAATTSARMSSFVKEELKYHDAKDFFWTDSQVVLGYIRNEAKRFHTYVANRVQQIRDLTDPKDWFYVDTRDNPADEASRGMSAKQLTHDSRWLRGPEFLWRNPTHQAEQTDAYQLMEGDPEVRRANVMSTQATAANTKYPDQFKSSRLEPFSSWYRAKKAIARCLQLKDRLRRKEVKRSSSSSQGNERRTLPPLTTSQLVEAERVILMAVQMDHFKDEMEVLKKLDAVDKICDRTVARSKKDDMKRTSALYRLDPYLDEDGLVRVGGRITRANMSRDVRHPVILPRHGHISHLVIRHYHQCVQHMGRGITHNEVRQHGFWVIGGSSAVSQCISGCVKCRSLRRRPLQQKMADLPEDRLEPTPPFTYSAVDYFGPFLVKERRSEVKRYGVLFTCMASRSVHLETANSLTGSSFINALRRFMNRRGVVRQLRSDQGTTFIGARTELRHALAEMDQSQVQEYLLQNGCDWIPFKMNVPHASHMGGVWERQIQTVRRVLEPLLQTVGSQLDDEAFRTFLTEAEAIINARPLTTTNLSDSGAPEPLTPNHLLTAKAKVVLPPPGAFQREDLYSRKWWRRVQYAANEFWARWRREYLQELQSRQKWVLKRRNLEVGDIVISKENEDARGRWPLARVVDVYPSKDGCVRKVKILIADGTLDNEGKRKRPPVELDRPIQKLVLLLPVEK</sequence>
<dbReference type="GeneID" id="100890507"/>
<reference evidence="3" key="2">
    <citation type="submission" date="2021-01" db="UniProtKB">
        <authorList>
            <consortium name="EnsemblMetazoa"/>
        </authorList>
    </citation>
    <scope>IDENTIFICATION</scope>
</reference>
<feature type="region of interest" description="Disordered" evidence="1">
    <location>
        <begin position="1"/>
        <end position="23"/>
    </location>
</feature>
<dbReference type="Pfam" id="PF03564">
    <property type="entry name" value="DUF1759"/>
    <property type="match status" value="1"/>
</dbReference>
<feature type="compositionally biased region" description="Polar residues" evidence="1">
    <location>
        <begin position="109"/>
        <end position="125"/>
    </location>
</feature>
<dbReference type="SUPFAM" id="SSF56672">
    <property type="entry name" value="DNA/RNA polymerases"/>
    <property type="match status" value="1"/>
</dbReference>
<name>A0A7M7SVT4_STRPU</name>
<dbReference type="PANTHER" id="PTHR47331">
    <property type="entry name" value="PHD-TYPE DOMAIN-CONTAINING PROTEIN"/>
    <property type="match status" value="1"/>
</dbReference>
<dbReference type="InParanoid" id="A0A7M7SVT4"/>
<accession>A0A7M7SVT4</accession>
<dbReference type="InterPro" id="IPR008042">
    <property type="entry name" value="Retrotrans_Pao"/>
</dbReference>
<dbReference type="PROSITE" id="PS50994">
    <property type="entry name" value="INTEGRASE"/>
    <property type="match status" value="1"/>
</dbReference>